<reference evidence="6 7" key="1">
    <citation type="submission" date="2024-03" db="EMBL/GenBank/DDBJ databases">
        <authorList>
            <person name="Martinez-Hernandez J."/>
        </authorList>
    </citation>
    <scope>NUCLEOTIDE SEQUENCE [LARGE SCALE GENOMIC DNA]</scope>
</reference>
<dbReference type="FunFam" id="1.25.40.10:FF:000454">
    <property type="entry name" value="Pentatricopeptide repeat-containing protein At3g47530"/>
    <property type="match status" value="1"/>
</dbReference>
<accession>A0AAV1YCI6</accession>
<keyword evidence="2" id="KW-0677">Repeat</keyword>
<dbReference type="EMBL" id="CAXHTB010000023">
    <property type="protein sequence ID" value="CAL0330778.1"/>
    <property type="molecule type" value="Genomic_DNA"/>
</dbReference>
<dbReference type="Proteomes" id="UP001497480">
    <property type="component" value="Unassembled WGS sequence"/>
</dbReference>
<dbReference type="PANTHER" id="PTHR47926:SF456">
    <property type="entry name" value="PENTATRICOPEPTIDE REPEAT-CONTAINING PROTEIN ELI1, CHLOROPLASTIC"/>
    <property type="match status" value="1"/>
</dbReference>
<feature type="region of interest" description="Disordered" evidence="4">
    <location>
        <begin position="214"/>
        <end position="308"/>
    </location>
</feature>
<protein>
    <recommendedName>
        <fullName evidence="5">DYW domain-containing protein</fullName>
    </recommendedName>
</protein>
<dbReference type="NCBIfam" id="TIGR00756">
    <property type="entry name" value="PPR"/>
    <property type="match status" value="5"/>
</dbReference>
<feature type="compositionally biased region" description="Low complexity" evidence="4">
    <location>
        <begin position="113"/>
        <end position="152"/>
    </location>
</feature>
<comment type="caution">
    <text evidence="6">The sequence shown here is derived from an EMBL/GenBank/DDBJ whole genome shotgun (WGS) entry which is preliminary data.</text>
</comment>
<keyword evidence="7" id="KW-1185">Reference proteome</keyword>
<dbReference type="PROSITE" id="PS51375">
    <property type="entry name" value="PPR"/>
    <property type="match status" value="4"/>
</dbReference>
<dbReference type="AlphaFoldDB" id="A0AAV1YCI6"/>
<dbReference type="Pfam" id="PF13041">
    <property type="entry name" value="PPR_2"/>
    <property type="match status" value="2"/>
</dbReference>
<feature type="compositionally biased region" description="Polar residues" evidence="4">
    <location>
        <begin position="378"/>
        <end position="396"/>
    </location>
</feature>
<dbReference type="Pfam" id="PF14432">
    <property type="entry name" value="DYW_deaminase"/>
    <property type="match status" value="1"/>
</dbReference>
<dbReference type="FunFam" id="1.25.40.10:FF:000348">
    <property type="entry name" value="Pentatricopeptide repeat-containing protein chloroplastic"/>
    <property type="match status" value="1"/>
</dbReference>
<dbReference type="InterPro" id="IPR032867">
    <property type="entry name" value="DYW_dom"/>
</dbReference>
<feature type="repeat" description="PPR" evidence="3">
    <location>
        <begin position="692"/>
        <end position="726"/>
    </location>
</feature>
<evidence type="ECO:0000259" key="5">
    <source>
        <dbReference type="Pfam" id="PF14432"/>
    </source>
</evidence>
<dbReference type="FunFam" id="1.25.40.10:FF:000583">
    <property type="entry name" value="Tetratricopeptide-like helical"/>
    <property type="match status" value="1"/>
</dbReference>
<dbReference type="Pfam" id="PF20431">
    <property type="entry name" value="E_motif"/>
    <property type="match status" value="1"/>
</dbReference>
<dbReference type="GO" id="GO:0009451">
    <property type="term" value="P:RNA modification"/>
    <property type="evidence" value="ECO:0007669"/>
    <property type="project" value="InterPro"/>
</dbReference>
<dbReference type="Gene3D" id="1.25.40.10">
    <property type="entry name" value="Tetratricopeptide repeat domain"/>
    <property type="match status" value="3"/>
</dbReference>
<sequence length="999" mass="112731">MATNIVQGKWDHVKQQEEEKEALLLCDLPITMINKKDSQEKLRKEDSSYYLNEAQEEEFDFLFFKEQEMCDANDVFFQGQILPLIKHHDHKGNHQLNHSESISSNKFLEFQSNSSRSSSVRSQNSSSSSTSSTSTTISTTISTTPRISISISKPIIQNQFHTRPSPKPQLRKSEQKQTSGRKSSLAWEFFRIGLVPMHEIGLRDLKVHSKITTTKPFFSNPNMNHSNPSRNRSNPSKNRSNPNETGINPDKNYSNPDKNCSNPDKNCSNPDKNRVNRDNISGRIRNSTMKNVKMGKKGYHNHDHGDENNGHVLKQFVYKGSGLFMSGCKCSIETVPLNNVMIKCGTKSGNKTESTQHAKKEKVVDLKKQKNREKNIPPLSSANHRSPPSTRWSTTHLPPPDKLALLIDNSKSINHLLQIHATLLRRDLHHHPILNFKLQRSYSSFNHLHYSVTLFNQTHNPNVFLWTSIIQSHNLYGLSHQALAYYTQMLVHGVEPNAFTLSSVIKGCPFETIRAIHGHVVKFGLGSDLYVSTGIVDGYARGGDVESAEKVFDKMSERSLISLTAMLTCYAKHGKLREGRVLFEEMEGDRDVVCWNVMIDGYAQHGFPNESLSLFRKMLRERVKPNEITVLSVLSSCGQLGALECGRWAHSYIDNNGVRINVRVGTALVDMYCKCGSLDDAQEVFDRIEGRDVVAWNSMIMGYAIHGFSEEALKLFHEMCSAGIKPTDITFIAVLTACGHSGLVTEGWGIFNSMKDDYNLEPKIEHYGCMMNLLGRAGNLQEAHDLVKNMKIDPDPVLWGTLLWACRLHNNVSLGVEIAEFILSNNLATSGTYVIISNIYAAAGNWVGVAKVRSLMKDSGVEKEPGCSLIEVNNKVHEFLAGDLRHRKSRDIYLMLEEISNWLKANGYTPKTDIVLHDLEEQQKEQSLEVHSEKLALAFGLISTRPGTTIKIVKNLRVCLDCHSVMKMISKITGRKIIMRDRNRFHHFENGSCSCGEYW</sequence>
<evidence type="ECO:0000256" key="2">
    <source>
        <dbReference type="ARBA" id="ARBA00022737"/>
    </source>
</evidence>
<feature type="compositionally biased region" description="Polar residues" evidence="4">
    <location>
        <begin position="251"/>
        <end position="270"/>
    </location>
</feature>
<evidence type="ECO:0000256" key="3">
    <source>
        <dbReference type="PROSITE-ProRule" id="PRU00708"/>
    </source>
</evidence>
<feature type="repeat" description="PPR" evidence="3">
    <location>
        <begin position="528"/>
        <end position="562"/>
    </location>
</feature>
<proteinExistence type="inferred from homology"/>
<evidence type="ECO:0000313" key="6">
    <source>
        <dbReference type="EMBL" id="CAL0330778.1"/>
    </source>
</evidence>
<evidence type="ECO:0000313" key="7">
    <source>
        <dbReference type="Proteomes" id="UP001497480"/>
    </source>
</evidence>
<dbReference type="InterPro" id="IPR011990">
    <property type="entry name" value="TPR-like_helical_dom_sf"/>
</dbReference>
<feature type="compositionally biased region" description="Low complexity" evidence="4">
    <location>
        <begin position="219"/>
        <end position="243"/>
    </location>
</feature>
<feature type="domain" description="DYW" evidence="5">
    <location>
        <begin position="907"/>
        <end position="999"/>
    </location>
</feature>
<evidence type="ECO:0000256" key="4">
    <source>
        <dbReference type="SAM" id="MobiDB-lite"/>
    </source>
</evidence>
<feature type="region of interest" description="Disordered" evidence="4">
    <location>
        <begin position="113"/>
        <end position="183"/>
    </location>
</feature>
<dbReference type="GO" id="GO:0008270">
    <property type="term" value="F:zinc ion binding"/>
    <property type="evidence" value="ECO:0007669"/>
    <property type="project" value="InterPro"/>
</dbReference>
<feature type="repeat" description="PPR" evidence="3">
    <location>
        <begin position="591"/>
        <end position="625"/>
    </location>
</feature>
<dbReference type="InterPro" id="IPR002885">
    <property type="entry name" value="PPR_rpt"/>
</dbReference>
<comment type="similarity">
    <text evidence="1">Belongs to the PPR family. PCMP-H subfamily.</text>
</comment>
<dbReference type="InterPro" id="IPR046848">
    <property type="entry name" value="E_motif"/>
</dbReference>
<feature type="repeat" description="PPR" evidence="3">
    <location>
        <begin position="661"/>
        <end position="691"/>
    </location>
</feature>
<dbReference type="InterPro" id="IPR046960">
    <property type="entry name" value="PPR_At4g14850-like_plant"/>
</dbReference>
<feature type="region of interest" description="Disordered" evidence="4">
    <location>
        <begin position="347"/>
        <end position="396"/>
    </location>
</feature>
<feature type="compositionally biased region" description="Basic and acidic residues" evidence="4">
    <location>
        <begin position="354"/>
        <end position="375"/>
    </location>
</feature>
<dbReference type="Pfam" id="PF01535">
    <property type="entry name" value="PPR"/>
    <property type="match status" value="3"/>
</dbReference>
<dbReference type="GO" id="GO:0003723">
    <property type="term" value="F:RNA binding"/>
    <property type="evidence" value="ECO:0007669"/>
    <property type="project" value="InterPro"/>
</dbReference>
<organism evidence="6 7">
    <name type="scientific">Lupinus luteus</name>
    <name type="common">European yellow lupine</name>
    <dbReference type="NCBI Taxonomy" id="3873"/>
    <lineage>
        <taxon>Eukaryota</taxon>
        <taxon>Viridiplantae</taxon>
        <taxon>Streptophyta</taxon>
        <taxon>Embryophyta</taxon>
        <taxon>Tracheophyta</taxon>
        <taxon>Spermatophyta</taxon>
        <taxon>Magnoliopsida</taxon>
        <taxon>eudicotyledons</taxon>
        <taxon>Gunneridae</taxon>
        <taxon>Pentapetalae</taxon>
        <taxon>rosids</taxon>
        <taxon>fabids</taxon>
        <taxon>Fabales</taxon>
        <taxon>Fabaceae</taxon>
        <taxon>Papilionoideae</taxon>
        <taxon>50 kb inversion clade</taxon>
        <taxon>genistoids sensu lato</taxon>
        <taxon>core genistoids</taxon>
        <taxon>Genisteae</taxon>
        <taxon>Lupinus</taxon>
    </lineage>
</organism>
<gene>
    <name evidence="6" type="ORF">LLUT_LOCUS31838</name>
</gene>
<evidence type="ECO:0000256" key="1">
    <source>
        <dbReference type="ARBA" id="ARBA00006643"/>
    </source>
</evidence>
<dbReference type="PANTHER" id="PTHR47926">
    <property type="entry name" value="PENTATRICOPEPTIDE REPEAT-CONTAINING PROTEIN"/>
    <property type="match status" value="1"/>
</dbReference>
<name>A0AAV1YCI6_LUPLU</name>